<comment type="caution">
    <text evidence="8">The sequence shown here is derived from an EMBL/GenBank/DDBJ whole genome shotgun (WGS) entry which is preliminary data.</text>
</comment>
<evidence type="ECO:0000256" key="2">
    <source>
        <dbReference type="ARBA" id="ARBA00022989"/>
    </source>
</evidence>
<evidence type="ECO:0000256" key="5">
    <source>
        <dbReference type="PROSITE-ProRule" id="PRU00284"/>
    </source>
</evidence>
<evidence type="ECO:0000259" key="7">
    <source>
        <dbReference type="PROSITE" id="PS50885"/>
    </source>
</evidence>
<dbReference type="PANTHER" id="PTHR32089:SF112">
    <property type="entry name" value="LYSOZYME-LIKE PROTEIN-RELATED"/>
    <property type="match status" value="1"/>
</dbReference>
<dbReference type="SUPFAM" id="SSF58104">
    <property type="entry name" value="Methyl-accepting chemotaxis protein (MCP) signaling domain"/>
    <property type="match status" value="1"/>
</dbReference>
<evidence type="ECO:0000313" key="9">
    <source>
        <dbReference type="Proteomes" id="UP001500320"/>
    </source>
</evidence>
<gene>
    <name evidence="8" type="ORF">GCM10010466_11670</name>
</gene>
<proteinExistence type="inferred from homology"/>
<dbReference type="Proteomes" id="UP001500320">
    <property type="component" value="Unassembled WGS sequence"/>
</dbReference>
<reference evidence="9" key="1">
    <citation type="journal article" date="2019" name="Int. J. Syst. Evol. Microbiol.">
        <title>The Global Catalogue of Microorganisms (GCM) 10K type strain sequencing project: providing services to taxonomists for standard genome sequencing and annotation.</title>
        <authorList>
            <consortium name="The Broad Institute Genomics Platform"/>
            <consortium name="The Broad Institute Genome Sequencing Center for Infectious Disease"/>
            <person name="Wu L."/>
            <person name="Ma J."/>
        </authorList>
    </citation>
    <scope>NUCLEOTIDE SEQUENCE [LARGE SCALE GENOMIC DNA]</scope>
    <source>
        <strain evidence="9">JCM 9373</strain>
    </source>
</reference>
<keyword evidence="3 5" id="KW-0807">Transducer</keyword>
<dbReference type="Pfam" id="PF00672">
    <property type="entry name" value="HAMP"/>
    <property type="match status" value="1"/>
</dbReference>
<dbReference type="PRINTS" id="PR00260">
    <property type="entry name" value="CHEMTRNSDUCR"/>
</dbReference>
<dbReference type="PROSITE" id="PS50111">
    <property type="entry name" value="CHEMOTAXIS_TRANSDUC_2"/>
    <property type="match status" value="1"/>
</dbReference>
<keyword evidence="2" id="KW-0472">Membrane</keyword>
<dbReference type="PROSITE" id="PS50885">
    <property type="entry name" value="HAMP"/>
    <property type="match status" value="1"/>
</dbReference>
<keyword evidence="9" id="KW-1185">Reference proteome</keyword>
<dbReference type="EMBL" id="BAAAUT010000007">
    <property type="protein sequence ID" value="GAA3122427.1"/>
    <property type="molecule type" value="Genomic_DNA"/>
</dbReference>
<keyword evidence="2" id="KW-1133">Transmembrane helix</keyword>
<comment type="similarity">
    <text evidence="4">Belongs to the methyl-accepting chemotaxis (MCP) protein family.</text>
</comment>
<evidence type="ECO:0000256" key="1">
    <source>
        <dbReference type="ARBA" id="ARBA00022692"/>
    </source>
</evidence>
<evidence type="ECO:0000256" key="3">
    <source>
        <dbReference type="ARBA" id="ARBA00023224"/>
    </source>
</evidence>
<name>A0ABP6MQF7_9ACTN</name>
<feature type="domain" description="HAMP" evidence="7">
    <location>
        <begin position="223"/>
        <end position="275"/>
    </location>
</feature>
<accession>A0ABP6MQF7</accession>
<keyword evidence="1" id="KW-0812">Transmembrane</keyword>
<organism evidence="8 9">
    <name type="scientific">Planomonospora alba</name>
    <dbReference type="NCBI Taxonomy" id="161354"/>
    <lineage>
        <taxon>Bacteria</taxon>
        <taxon>Bacillati</taxon>
        <taxon>Actinomycetota</taxon>
        <taxon>Actinomycetes</taxon>
        <taxon>Streptosporangiales</taxon>
        <taxon>Streptosporangiaceae</taxon>
        <taxon>Planomonospora</taxon>
    </lineage>
</organism>
<dbReference type="Gene3D" id="1.10.287.950">
    <property type="entry name" value="Methyl-accepting chemotaxis protein"/>
    <property type="match status" value="1"/>
</dbReference>
<dbReference type="RefSeq" id="WP_344856653.1">
    <property type="nucleotide sequence ID" value="NZ_BAAAUT010000007.1"/>
</dbReference>
<feature type="domain" description="Methyl-accepting transducer" evidence="6">
    <location>
        <begin position="280"/>
        <end position="520"/>
    </location>
</feature>
<evidence type="ECO:0008006" key="10">
    <source>
        <dbReference type="Google" id="ProtNLM"/>
    </source>
</evidence>
<dbReference type="SMART" id="SM00283">
    <property type="entry name" value="MA"/>
    <property type="match status" value="1"/>
</dbReference>
<dbReference type="PANTHER" id="PTHR32089">
    <property type="entry name" value="METHYL-ACCEPTING CHEMOTAXIS PROTEIN MCPB"/>
    <property type="match status" value="1"/>
</dbReference>
<dbReference type="Pfam" id="PF00015">
    <property type="entry name" value="MCPsignal"/>
    <property type="match status" value="1"/>
</dbReference>
<dbReference type="InterPro" id="IPR004090">
    <property type="entry name" value="Chemotax_Me-accpt_rcpt"/>
</dbReference>
<sequence>MPRFGDLRVGRRLGLAFTLVSLLIAVAVGAGQWGMNRQEEINARMDGLELLEDDIQTFAYHVADATSWQGLVVADAGAFGGAEATSADSYNRAGLLETKKALFATLDDTHVEYMTAAERERFDELRPAWERFFAEDDKIVELLRQDTRAARAEAMTSINEGAAGEAWDVGVTTSEALQQSIGERIAALEKDVEQVESTGRWVLWSTLAVALLLAVVLSVGVTRSVVRPLNTVVAALGRLAQGDLTVRVGMARRDELGRLGDALDATTESLRTTMAALTEHSDALATSSERLSQVSERIASSAEETGAQSGVVASAAAEVSRNVEVVAAGSEEMGAAIAEISRSTSEAAEVAAEAVAVAESTNETVAKLGASSAEIGDVVKTITSIAEQTNLLALNATIEAARAGDAGKGFAVVAGEVKDLAQETAKATEDIGRRVEAIQSDTAAVTESISRIGAITGRIDGHQTAIAAAVEQQTATTNEMNRNVAEAATSSDEIAANIAGVARAAAATTEEVAQSHRAAAELAEMSRALRDLVGRFTV</sequence>
<dbReference type="SMART" id="SM00304">
    <property type="entry name" value="HAMP"/>
    <property type="match status" value="1"/>
</dbReference>
<evidence type="ECO:0000259" key="6">
    <source>
        <dbReference type="PROSITE" id="PS50111"/>
    </source>
</evidence>
<dbReference type="InterPro" id="IPR004089">
    <property type="entry name" value="MCPsignal_dom"/>
</dbReference>
<dbReference type="CDD" id="cd06225">
    <property type="entry name" value="HAMP"/>
    <property type="match status" value="1"/>
</dbReference>
<dbReference type="InterPro" id="IPR003660">
    <property type="entry name" value="HAMP_dom"/>
</dbReference>
<evidence type="ECO:0000313" key="8">
    <source>
        <dbReference type="EMBL" id="GAA3122427.1"/>
    </source>
</evidence>
<evidence type="ECO:0000256" key="4">
    <source>
        <dbReference type="ARBA" id="ARBA00029447"/>
    </source>
</evidence>
<protein>
    <recommendedName>
        <fullName evidence="10">Methyl-accepting chemotaxis protein</fullName>
    </recommendedName>
</protein>